<evidence type="ECO:0000256" key="3">
    <source>
        <dbReference type="ARBA" id="ARBA00023163"/>
    </source>
</evidence>
<keyword evidence="6" id="KW-1185">Reference proteome</keyword>
<dbReference type="Gene3D" id="2.60.120.10">
    <property type="entry name" value="Jelly Rolls"/>
    <property type="match status" value="1"/>
</dbReference>
<evidence type="ECO:0000259" key="4">
    <source>
        <dbReference type="PROSITE" id="PS01124"/>
    </source>
</evidence>
<dbReference type="InterPro" id="IPR003313">
    <property type="entry name" value="AraC-bd"/>
</dbReference>
<dbReference type="InterPro" id="IPR014710">
    <property type="entry name" value="RmlC-like_jellyroll"/>
</dbReference>
<proteinExistence type="predicted"/>
<keyword evidence="3" id="KW-0804">Transcription</keyword>
<dbReference type="EMBL" id="AJWN02000014">
    <property type="protein sequence ID" value="OEE63811.1"/>
    <property type="molecule type" value="Genomic_DNA"/>
</dbReference>
<gene>
    <name evidence="5" type="ORF">A1OK_18555</name>
</gene>
<dbReference type="InterPro" id="IPR018060">
    <property type="entry name" value="HTH_AraC"/>
</dbReference>
<feature type="domain" description="HTH araC/xylS-type" evidence="4">
    <location>
        <begin position="189"/>
        <end position="287"/>
    </location>
</feature>
<dbReference type="GO" id="GO:0043565">
    <property type="term" value="F:sequence-specific DNA binding"/>
    <property type="evidence" value="ECO:0007669"/>
    <property type="project" value="InterPro"/>
</dbReference>
<evidence type="ECO:0000313" key="6">
    <source>
        <dbReference type="Proteomes" id="UP000095039"/>
    </source>
</evidence>
<dbReference type="Pfam" id="PF02311">
    <property type="entry name" value="AraC_binding"/>
    <property type="match status" value="1"/>
</dbReference>
<dbReference type="SUPFAM" id="SSF51182">
    <property type="entry name" value="RmlC-like cupins"/>
    <property type="match status" value="1"/>
</dbReference>
<dbReference type="PANTHER" id="PTHR43280:SF32">
    <property type="entry name" value="TRANSCRIPTIONAL REGULATORY PROTEIN"/>
    <property type="match status" value="1"/>
</dbReference>
<evidence type="ECO:0000256" key="2">
    <source>
        <dbReference type="ARBA" id="ARBA00023125"/>
    </source>
</evidence>
<dbReference type="RefSeq" id="WP_016958089.1">
    <property type="nucleotide sequence ID" value="NZ_AJWN02000014.1"/>
</dbReference>
<dbReference type="Gene3D" id="1.10.10.60">
    <property type="entry name" value="Homeodomain-like"/>
    <property type="match status" value="1"/>
</dbReference>
<comment type="caution">
    <text evidence="5">The sequence shown here is derived from an EMBL/GenBank/DDBJ whole genome shotgun (WGS) entry which is preliminary data.</text>
</comment>
<dbReference type="InterPro" id="IPR047264">
    <property type="entry name" value="Cupin_HpaA-like_N"/>
</dbReference>
<evidence type="ECO:0000313" key="5">
    <source>
        <dbReference type="EMBL" id="OEE63811.1"/>
    </source>
</evidence>
<reference evidence="5 6" key="1">
    <citation type="journal article" date="2012" name="Science">
        <title>Ecological populations of bacteria act as socially cohesive units of antibiotic production and resistance.</title>
        <authorList>
            <person name="Cordero O.X."/>
            <person name="Wildschutte H."/>
            <person name="Kirkup B."/>
            <person name="Proehl S."/>
            <person name="Ngo L."/>
            <person name="Hussain F."/>
            <person name="Le Roux F."/>
            <person name="Mincer T."/>
            <person name="Polz M.F."/>
        </authorList>
    </citation>
    <scope>NUCLEOTIDE SEQUENCE [LARGE SCALE GENOMIC DNA]</scope>
    <source>
        <strain evidence="5 6">FF-454</strain>
    </source>
</reference>
<dbReference type="PANTHER" id="PTHR43280">
    <property type="entry name" value="ARAC-FAMILY TRANSCRIPTIONAL REGULATOR"/>
    <property type="match status" value="1"/>
</dbReference>
<dbReference type="SMART" id="SM00342">
    <property type="entry name" value="HTH_ARAC"/>
    <property type="match status" value="1"/>
</dbReference>
<sequence length="308" mass="35117">MSNIPHYFLYGEEQPEDSPDYMHIARLEQSLPKHNWEIHPHRHDDLHQLMILESGSMTAQIRESSAEYRGGCVLSIPAKEVHGFIHQPGVTGFILSISQPFILSLFNETERQALSSLFREPMVLPITDGRNVVELKLLGERLLAEYQGRAVGQASMIGAYLKIVFVLLNRQVKHRESSQVSDAKTILFEKFTALVEQHYNQHWSVSEYAAALGLSQGQLNRTCQRSADQQALEIIHGRIIDEAKRLLIFTQLSSKEIGYQLGFKDPGYFSRFFTRHVGQAPKQFQQQLVSSVIEQSVKKSETLKRSNK</sequence>
<dbReference type="InterPro" id="IPR009057">
    <property type="entry name" value="Homeodomain-like_sf"/>
</dbReference>
<evidence type="ECO:0000256" key="1">
    <source>
        <dbReference type="ARBA" id="ARBA00023015"/>
    </source>
</evidence>
<dbReference type="AlphaFoldDB" id="A0A1E5CE83"/>
<keyword evidence="1" id="KW-0805">Transcription regulation</keyword>
<dbReference type="CDD" id="cd06999">
    <property type="entry name" value="cupin_HpaA-like_N"/>
    <property type="match status" value="1"/>
</dbReference>
<name>A0A1E5CE83_9GAMM</name>
<dbReference type="Proteomes" id="UP000095039">
    <property type="component" value="Unassembled WGS sequence"/>
</dbReference>
<organism evidence="5 6">
    <name type="scientific">Enterovibrio norvegicus FF-454</name>
    <dbReference type="NCBI Taxonomy" id="1185651"/>
    <lineage>
        <taxon>Bacteria</taxon>
        <taxon>Pseudomonadati</taxon>
        <taxon>Pseudomonadota</taxon>
        <taxon>Gammaproteobacteria</taxon>
        <taxon>Vibrionales</taxon>
        <taxon>Vibrionaceae</taxon>
        <taxon>Enterovibrio</taxon>
    </lineage>
</organism>
<dbReference type="SUPFAM" id="SSF46689">
    <property type="entry name" value="Homeodomain-like"/>
    <property type="match status" value="1"/>
</dbReference>
<dbReference type="GO" id="GO:0003700">
    <property type="term" value="F:DNA-binding transcription factor activity"/>
    <property type="evidence" value="ECO:0007669"/>
    <property type="project" value="InterPro"/>
</dbReference>
<dbReference type="PROSITE" id="PS01124">
    <property type="entry name" value="HTH_ARAC_FAMILY_2"/>
    <property type="match status" value="1"/>
</dbReference>
<keyword evidence="2" id="KW-0238">DNA-binding</keyword>
<accession>A0A1E5CE83</accession>
<protein>
    <submittedName>
        <fullName evidence="5">AraC family transcriptional regulator</fullName>
    </submittedName>
</protein>
<dbReference type="Pfam" id="PF12833">
    <property type="entry name" value="HTH_18"/>
    <property type="match status" value="1"/>
</dbReference>
<dbReference type="InterPro" id="IPR011051">
    <property type="entry name" value="RmlC_Cupin_sf"/>
</dbReference>